<comment type="caution">
    <text evidence="1">The sequence shown here is derived from an EMBL/GenBank/DDBJ whole genome shotgun (WGS) entry which is preliminary data.</text>
</comment>
<accession>A0A0K8P8U3</accession>
<dbReference type="RefSeq" id="WP_054022889.1">
    <property type="nucleotide sequence ID" value="NZ_BBYR01000172.1"/>
</dbReference>
<proteinExistence type="predicted"/>
<name>A0A0K8P8U3_PISS1</name>
<reference evidence="1 2" key="2">
    <citation type="journal article" date="2016" name="Science">
        <title>A bacterium that degrades and assimilates poly(ethylene terephthalate).</title>
        <authorList>
            <person name="Yoshida S."/>
            <person name="Hiraga K."/>
            <person name="Takehana T."/>
            <person name="Taniguchi I."/>
            <person name="Yamaji H."/>
            <person name="Maeda Y."/>
            <person name="Toyohara K."/>
            <person name="Miyamoto K."/>
            <person name="Kimura Y."/>
            <person name="Oda K."/>
        </authorList>
    </citation>
    <scope>NUCLEOTIDE SEQUENCE [LARGE SCALE GENOMIC DNA]</scope>
    <source>
        <strain evidence="2">NBRC 110686 / TISTR 2288 / 201-F6</strain>
    </source>
</reference>
<evidence type="ECO:0000313" key="2">
    <source>
        <dbReference type="Proteomes" id="UP000037660"/>
    </source>
</evidence>
<evidence type="ECO:0000313" key="1">
    <source>
        <dbReference type="EMBL" id="GAP39067.1"/>
    </source>
</evidence>
<gene>
    <name evidence="1" type="ORF">ISF6_0932</name>
</gene>
<dbReference type="EMBL" id="BBYR01000172">
    <property type="protein sequence ID" value="GAP39067.1"/>
    <property type="molecule type" value="Genomic_DNA"/>
</dbReference>
<dbReference type="AlphaFoldDB" id="A0A0K8P8U3"/>
<reference evidence="2" key="1">
    <citation type="submission" date="2015-07" db="EMBL/GenBank/DDBJ databases">
        <title>Discovery of a poly(ethylene terephthalate assimilation.</title>
        <authorList>
            <person name="Yoshida S."/>
            <person name="Hiraga K."/>
            <person name="Takehana T."/>
            <person name="Taniguchi I."/>
            <person name="Yamaji H."/>
            <person name="Maeda Y."/>
            <person name="Toyohara K."/>
            <person name="Miyamoto K."/>
            <person name="Kimura Y."/>
            <person name="Oda K."/>
        </authorList>
    </citation>
    <scope>NUCLEOTIDE SEQUENCE [LARGE SCALE GENOMIC DNA]</scope>
    <source>
        <strain evidence="2">NBRC 110686 / TISTR 2288 / 201-F6</strain>
    </source>
</reference>
<dbReference type="Proteomes" id="UP000037660">
    <property type="component" value="Unassembled WGS sequence"/>
</dbReference>
<protein>
    <submittedName>
        <fullName evidence="1">Uncharacterized protein</fullName>
    </submittedName>
</protein>
<sequence>MPIDRLQVHVLAALTQHLLADAELQAAGHAQQLDALLSAYTTVLVRHPCCWQAAGEGLRQCALLVESMAAQRLKGGAQPGAPITH</sequence>
<organism evidence="1 2">
    <name type="scientific">Piscinibacter sakaiensis</name>
    <name type="common">Ideonella sakaiensis</name>
    <dbReference type="NCBI Taxonomy" id="1547922"/>
    <lineage>
        <taxon>Bacteria</taxon>
        <taxon>Pseudomonadati</taxon>
        <taxon>Pseudomonadota</taxon>
        <taxon>Betaproteobacteria</taxon>
        <taxon>Burkholderiales</taxon>
        <taxon>Sphaerotilaceae</taxon>
        <taxon>Piscinibacter</taxon>
    </lineage>
</organism>
<keyword evidence="2" id="KW-1185">Reference proteome</keyword>